<feature type="active site" description="Nucleophile" evidence="6">
    <location>
        <position position="139"/>
    </location>
</feature>
<dbReference type="RefSeq" id="WP_168963255.1">
    <property type="nucleotide sequence ID" value="NZ_JABAEW010000034.1"/>
</dbReference>
<sequence>MNIKKLGKLIMCIAVALPLAVPAEENRLAGIFPEWIKTVALVAPASPGTSREKVDAAISLLKKAGVKVKVMPNAREGEPAGYTSIPAEKRVADLERAWLDPEVDLILCIRGGVGTIDIVEKLDWAKLRTRPDLPVLGFSDITVLHMAMLKERAGHPYASASLLALPDVDEASLKSIQAVLHGRAPEPVVLTPLRGGEASGVALAGHLRLLETVSRTRFRPETRGKVIFIESPDLAPVEAEKALTSLRRSGFFDSCAAVVFGRLSGCGEREEAVMRDFAEEMKCPVYMGFPYSHTSRNQMIDLFGKVMIDAAGRLRR</sequence>
<dbReference type="InterPro" id="IPR029062">
    <property type="entry name" value="Class_I_gatase-like"/>
</dbReference>
<evidence type="ECO:0000256" key="5">
    <source>
        <dbReference type="ARBA" id="ARBA00022825"/>
    </source>
</evidence>
<evidence type="ECO:0000256" key="7">
    <source>
        <dbReference type="SAM" id="SignalP"/>
    </source>
</evidence>
<name>A0A848B599_9BACT</name>
<keyword evidence="5" id="KW-0720">Serine protease</keyword>
<feature type="domain" description="LD-carboxypeptidase N-terminal" evidence="8">
    <location>
        <begin position="39"/>
        <end position="151"/>
    </location>
</feature>
<evidence type="ECO:0000259" key="8">
    <source>
        <dbReference type="Pfam" id="PF02016"/>
    </source>
</evidence>
<evidence type="ECO:0000256" key="4">
    <source>
        <dbReference type="ARBA" id="ARBA00022801"/>
    </source>
</evidence>
<dbReference type="GO" id="GO:0008236">
    <property type="term" value="F:serine-type peptidase activity"/>
    <property type="evidence" value="ECO:0007669"/>
    <property type="project" value="UniProtKB-KW"/>
</dbReference>
<dbReference type="Gene3D" id="3.50.30.60">
    <property type="entry name" value="LD-carboxypeptidase A C-terminal domain-like"/>
    <property type="match status" value="1"/>
</dbReference>
<gene>
    <name evidence="10" type="ORF">HF882_15465</name>
</gene>
<evidence type="ECO:0000313" key="11">
    <source>
        <dbReference type="Proteomes" id="UP000576225"/>
    </source>
</evidence>
<dbReference type="SUPFAM" id="SSF52317">
    <property type="entry name" value="Class I glutamine amidotransferase-like"/>
    <property type="match status" value="1"/>
</dbReference>
<dbReference type="InterPro" id="IPR027461">
    <property type="entry name" value="Carboxypeptidase_A_C_sf"/>
</dbReference>
<evidence type="ECO:0000313" key="10">
    <source>
        <dbReference type="EMBL" id="NMD87986.1"/>
    </source>
</evidence>
<feature type="domain" description="LD-carboxypeptidase C-terminal" evidence="9">
    <location>
        <begin position="200"/>
        <end position="300"/>
    </location>
</feature>
<accession>A0A848B599</accession>
<evidence type="ECO:0000256" key="3">
    <source>
        <dbReference type="ARBA" id="ARBA00022670"/>
    </source>
</evidence>
<proteinExistence type="inferred from homology"/>
<evidence type="ECO:0000256" key="1">
    <source>
        <dbReference type="ARBA" id="ARBA00010233"/>
    </source>
</evidence>
<dbReference type="InterPro" id="IPR040921">
    <property type="entry name" value="Peptidase_S66C"/>
</dbReference>
<dbReference type="InterPro" id="IPR003507">
    <property type="entry name" value="S66_fam"/>
</dbReference>
<keyword evidence="7" id="KW-0732">Signal</keyword>
<feature type="signal peptide" evidence="7">
    <location>
        <begin position="1"/>
        <end position="23"/>
    </location>
</feature>
<dbReference type="Pfam" id="PF02016">
    <property type="entry name" value="Peptidase_S66"/>
    <property type="match status" value="1"/>
</dbReference>
<dbReference type="GO" id="GO:0004180">
    <property type="term" value="F:carboxypeptidase activity"/>
    <property type="evidence" value="ECO:0007669"/>
    <property type="project" value="UniProtKB-KW"/>
</dbReference>
<dbReference type="PANTHER" id="PTHR30237:SF2">
    <property type="entry name" value="MUREIN TETRAPEPTIDE CARBOXYPEPTIDASE"/>
    <property type="match status" value="1"/>
</dbReference>
<dbReference type="PIRSF" id="PIRSF028757">
    <property type="entry name" value="LD-carboxypeptidase"/>
    <property type="match status" value="1"/>
</dbReference>
<dbReference type="Pfam" id="PF17676">
    <property type="entry name" value="Peptidase_S66C"/>
    <property type="match status" value="1"/>
</dbReference>
<evidence type="ECO:0000259" key="9">
    <source>
        <dbReference type="Pfam" id="PF17676"/>
    </source>
</evidence>
<keyword evidence="4" id="KW-0378">Hydrolase</keyword>
<protein>
    <submittedName>
        <fullName evidence="10">LD-carboxypeptidase</fullName>
    </submittedName>
</protein>
<dbReference type="Proteomes" id="UP000576225">
    <property type="component" value="Unassembled WGS sequence"/>
</dbReference>
<feature type="active site" description="Charge relay system" evidence="6">
    <location>
        <position position="293"/>
    </location>
</feature>
<dbReference type="PANTHER" id="PTHR30237">
    <property type="entry name" value="MURAMOYLTETRAPEPTIDE CARBOXYPEPTIDASE"/>
    <property type="match status" value="1"/>
</dbReference>
<dbReference type="InterPro" id="IPR027478">
    <property type="entry name" value="LdcA_N"/>
</dbReference>
<dbReference type="SUPFAM" id="SSF141986">
    <property type="entry name" value="LD-carboxypeptidase A C-terminal domain-like"/>
    <property type="match status" value="1"/>
</dbReference>
<dbReference type="GO" id="GO:0006508">
    <property type="term" value="P:proteolysis"/>
    <property type="evidence" value="ECO:0007669"/>
    <property type="project" value="UniProtKB-KW"/>
</dbReference>
<dbReference type="AlphaFoldDB" id="A0A848B599"/>
<dbReference type="Gene3D" id="3.40.50.10740">
    <property type="entry name" value="Class I glutamine amidotransferase-like"/>
    <property type="match status" value="1"/>
</dbReference>
<comment type="similarity">
    <text evidence="1">Belongs to the peptidase S66 family.</text>
</comment>
<comment type="caution">
    <text evidence="10">The sequence shown here is derived from an EMBL/GenBank/DDBJ whole genome shotgun (WGS) entry which is preliminary data.</text>
</comment>
<organism evidence="10 11">
    <name type="scientific">Victivallis vadensis</name>
    <dbReference type="NCBI Taxonomy" id="172901"/>
    <lineage>
        <taxon>Bacteria</taxon>
        <taxon>Pseudomonadati</taxon>
        <taxon>Lentisphaerota</taxon>
        <taxon>Lentisphaeria</taxon>
        <taxon>Victivallales</taxon>
        <taxon>Victivallaceae</taxon>
        <taxon>Victivallis</taxon>
    </lineage>
</organism>
<reference evidence="10 11" key="1">
    <citation type="submission" date="2020-04" db="EMBL/GenBank/DDBJ databases">
        <authorList>
            <person name="Hitch T.C.A."/>
            <person name="Wylensek D."/>
            <person name="Clavel T."/>
        </authorList>
    </citation>
    <scope>NUCLEOTIDE SEQUENCE [LARGE SCALE GENOMIC DNA]</scope>
    <source>
        <strain evidence="10 11">COR2-253-APC-1A</strain>
    </source>
</reference>
<dbReference type="CDD" id="cd07025">
    <property type="entry name" value="Peptidase_S66"/>
    <property type="match status" value="1"/>
</dbReference>
<keyword evidence="3" id="KW-0645">Protease</keyword>
<feature type="active site" description="Charge relay system" evidence="6">
    <location>
        <position position="230"/>
    </location>
</feature>
<feature type="chain" id="PRO_5032747790" evidence="7">
    <location>
        <begin position="24"/>
        <end position="316"/>
    </location>
</feature>
<dbReference type="InterPro" id="IPR040449">
    <property type="entry name" value="Peptidase_S66_N"/>
</dbReference>
<keyword evidence="2 10" id="KW-0121">Carboxypeptidase</keyword>
<evidence type="ECO:0000256" key="2">
    <source>
        <dbReference type="ARBA" id="ARBA00022645"/>
    </source>
</evidence>
<evidence type="ECO:0000256" key="6">
    <source>
        <dbReference type="PIRSR" id="PIRSR028757-1"/>
    </source>
</evidence>
<dbReference type="EMBL" id="JABAEW010000034">
    <property type="protein sequence ID" value="NMD87986.1"/>
    <property type="molecule type" value="Genomic_DNA"/>
</dbReference>